<dbReference type="Pfam" id="PF04230">
    <property type="entry name" value="PS_pyruv_trans"/>
    <property type="match status" value="1"/>
</dbReference>
<gene>
    <name evidence="2" type="ORF">Q8A64_05655</name>
</gene>
<keyword evidence="3" id="KW-1185">Reference proteome</keyword>
<protein>
    <submittedName>
        <fullName evidence="2">Polysaccharide pyruvyl transferase family protein</fullName>
    </submittedName>
</protein>
<sequence length="341" mass="39190">MNQLNTALFPSSHWGSNIGNAFFHLGSNFLLTSANQNLKIIPSDLPSRKAFKVNESHWKNDCKYSYQVGEHTYLVLDGPMFDLSFRELFEPFFAQAKKNKTRVILLSTGGIQYTDEEIEHCRAVLKEYPPYILTTRDRDTYNNYHDLCSNSYDGICSAWFVPEAYPGYDTPDFNKFITLCFDAISEPEIDLSYFIDPPEPLGDVKVSRVSHSRLEKVLRLLQRKFEEQKEGYKVVRPNHQVLQRGNWRLFFKPGTFVSQTPYTYLNLYRNTSLSVTDRLHACVATLAYGKPARLVINSKRVKLLERVGALAATERVIRIDGEALAREKSAYLDWLSQALAD</sequence>
<name>A0ABU1BP69_9BURK</name>
<organism evidence="2 3">
    <name type="scientific">Keguizhuia sedimenti</name>
    <dbReference type="NCBI Taxonomy" id="3064264"/>
    <lineage>
        <taxon>Bacteria</taxon>
        <taxon>Pseudomonadati</taxon>
        <taxon>Pseudomonadota</taxon>
        <taxon>Betaproteobacteria</taxon>
        <taxon>Burkholderiales</taxon>
        <taxon>Oxalobacteraceae</taxon>
        <taxon>Keguizhuia</taxon>
    </lineage>
</organism>
<accession>A0ABU1BP69</accession>
<dbReference type="InterPro" id="IPR007345">
    <property type="entry name" value="Polysacch_pyruvyl_Trfase"/>
</dbReference>
<keyword evidence="2" id="KW-0808">Transferase</keyword>
<evidence type="ECO:0000313" key="2">
    <source>
        <dbReference type="EMBL" id="MDQ9169894.1"/>
    </source>
</evidence>
<proteinExistence type="predicted"/>
<feature type="domain" description="Polysaccharide pyruvyl transferase" evidence="1">
    <location>
        <begin position="17"/>
        <end position="297"/>
    </location>
</feature>
<reference evidence="2 3" key="1">
    <citation type="submission" date="2023-08" db="EMBL/GenBank/DDBJ databases">
        <title>Oxalobacteraceae gen .nov., isolated from river sludge outside the plant.</title>
        <authorList>
            <person name="Zhao S.Y."/>
        </authorList>
    </citation>
    <scope>NUCLEOTIDE SEQUENCE [LARGE SCALE GENOMIC DNA]</scope>
    <source>
        <strain evidence="2 3">R-40</strain>
    </source>
</reference>
<comment type="caution">
    <text evidence="2">The sequence shown here is derived from an EMBL/GenBank/DDBJ whole genome shotgun (WGS) entry which is preliminary data.</text>
</comment>
<evidence type="ECO:0000313" key="3">
    <source>
        <dbReference type="Proteomes" id="UP001225596"/>
    </source>
</evidence>
<dbReference type="GO" id="GO:0016740">
    <property type="term" value="F:transferase activity"/>
    <property type="evidence" value="ECO:0007669"/>
    <property type="project" value="UniProtKB-KW"/>
</dbReference>
<evidence type="ECO:0000259" key="1">
    <source>
        <dbReference type="Pfam" id="PF04230"/>
    </source>
</evidence>
<dbReference type="Proteomes" id="UP001225596">
    <property type="component" value="Unassembled WGS sequence"/>
</dbReference>
<dbReference type="EMBL" id="JAUYVH010000002">
    <property type="protein sequence ID" value="MDQ9169894.1"/>
    <property type="molecule type" value="Genomic_DNA"/>
</dbReference>
<dbReference type="RefSeq" id="WP_338435818.1">
    <property type="nucleotide sequence ID" value="NZ_JAUYVH010000002.1"/>
</dbReference>